<evidence type="ECO:0000256" key="9">
    <source>
        <dbReference type="RuleBase" id="RU365015"/>
    </source>
</evidence>
<dbReference type="CDD" id="cd18623">
    <property type="entry name" value="GH32_ScrB-like"/>
    <property type="match status" value="1"/>
</dbReference>
<evidence type="ECO:0000256" key="1">
    <source>
        <dbReference type="ARBA" id="ARBA00004914"/>
    </source>
</evidence>
<evidence type="ECO:0000256" key="3">
    <source>
        <dbReference type="ARBA" id="ARBA00012758"/>
    </source>
</evidence>
<dbReference type="GO" id="GO:0005737">
    <property type="term" value="C:cytoplasm"/>
    <property type="evidence" value="ECO:0007669"/>
    <property type="project" value="UniProtKB-SubCell"/>
</dbReference>
<dbReference type="InterPro" id="IPR001362">
    <property type="entry name" value="Glyco_hydro_32"/>
</dbReference>
<organism evidence="12 13">
    <name type="scientific">Halobacteroides halobius (strain ATCC 35273 / DSM 5150 / MD-1)</name>
    <dbReference type="NCBI Taxonomy" id="748449"/>
    <lineage>
        <taxon>Bacteria</taxon>
        <taxon>Bacillati</taxon>
        <taxon>Bacillota</taxon>
        <taxon>Clostridia</taxon>
        <taxon>Halanaerobiales</taxon>
        <taxon>Halobacteroidaceae</taxon>
        <taxon>Halobacteroides</taxon>
    </lineage>
</organism>
<gene>
    <name evidence="12" type="ordered locus">Halha_0835</name>
</gene>
<dbReference type="EC" id="3.2.1.26" evidence="3 8"/>
<keyword evidence="5 8" id="KW-0378">Hydrolase</keyword>
<dbReference type="SMART" id="SM00640">
    <property type="entry name" value="Glyco_32"/>
    <property type="match status" value="1"/>
</dbReference>
<evidence type="ECO:0000256" key="6">
    <source>
        <dbReference type="ARBA" id="ARBA00023295"/>
    </source>
</evidence>
<comment type="subcellular location">
    <subcellularLocation>
        <location evidence="9">Cytoplasm</location>
    </subcellularLocation>
</comment>
<evidence type="ECO:0000313" key="13">
    <source>
        <dbReference type="Proteomes" id="UP000010880"/>
    </source>
</evidence>
<feature type="domain" description="Glycosyl hydrolase family 32 N-terminal" evidence="10">
    <location>
        <begin position="34"/>
        <end position="341"/>
    </location>
</feature>
<dbReference type="InterPro" id="IPR051214">
    <property type="entry name" value="GH32_Enzymes"/>
</dbReference>
<evidence type="ECO:0000256" key="8">
    <source>
        <dbReference type="RuleBase" id="RU362110"/>
    </source>
</evidence>
<dbReference type="InterPro" id="IPR013189">
    <property type="entry name" value="Glyco_hydro_32_C"/>
</dbReference>
<keyword evidence="9" id="KW-0963">Cytoplasm</keyword>
<comment type="function">
    <text evidence="9">Enables the bacterium to metabolize sucrose as a sole carbon source.</text>
</comment>
<dbReference type="InterPro" id="IPR023296">
    <property type="entry name" value="Glyco_hydro_beta-prop_sf"/>
</dbReference>
<dbReference type="NCBIfam" id="TIGR01322">
    <property type="entry name" value="scrB_fam"/>
    <property type="match status" value="1"/>
</dbReference>
<dbReference type="PATRIC" id="fig|748449.3.peg.793"/>
<dbReference type="Gene3D" id="2.60.120.560">
    <property type="entry name" value="Exo-inulinase, domain 1"/>
    <property type="match status" value="1"/>
</dbReference>
<dbReference type="OrthoDB" id="9759709at2"/>
<comment type="pathway">
    <text evidence="1 9">Glycan biosynthesis; sucrose metabolism.</text>
</comment>
<dbReference type="Pfam" id="PF00251">
    <property type="entry name" value="Glyco_hydro_32N"/>
    <property type="match status" value="1"/>
</dbReference>
<keyword evidence="13" id="KW-1185">Reference proteome</keyword>
<dbReference type="InterPro" id="IPR013148">
    <property type="entry name" value="Glyco_hydro_32_N"/>
</dbReference>
<evidence type="ECO:0000259" key="10">
    <source>
        <dbReference type="Pfam" id="PF00251"/>
    </source>
</evidence>
<evidence type="ECO:0000256" key="2">
    <source>
        <dbReference type="ARBA" id="ARBA00009902"/>
    </source>
</evidence>
<dbReference type="InterPro" id="IPR006232">
    <property type="entry name" value="Suc6P_hydrolase"/>
</dbReference>
<evidence type="ECO:0000256" key="7">
    <source>
        <dbReference type="ARBA" id="ARBA00033367"/>
    </source>
</evidence>
<comment type="similarity">
    <text evidence="2 8">Belongs to the glycosyl hydrolase 32 family.</text>
</comment>
<dbReference type="InterPro" id="IPR018053">
    <property type="entry name" value="Glyco_hydro_32_AS"/>
</dbReference>
<dbReference type="Proteomes" id="UP000010880">
    <property type="component" value="Chromosome"/>
</dbReference>
<evidence type="ECO:0000256" key="4">
    <source>
        <dbReference type="ARBA" id="ARBA00019623"/>
    </source>
</evidence>
<evidence type="ECO:0000256" key="5">
    <source>
        <dbReference type="ARBA" id="ARBA00022801"/>
    </source>
</evidence>
<dbReference type="UniPathway" id="UPA00238"/>
<evidence type="ECO:0000259" key="11">
    <source>
        <dbReference type="Pfam" id="PF08244"/>
    </source>
</evidence>
<reference evidence="13" key="1">
    <citation type="submission" date="2012-02" db="EMBL/GenBank/DDBJ databases">
        <title>The complete genome of Halobacteroides halobius DSM 5150.</title>
        <authorList>
            <person name="Lucas S."/>
            <person name="Copeland A."/>
            <person name="Lapidus A."/>
            <person name="Glavina del Rio T."/>
            <person name="Dalin E."/>
            <person name="Tice H."/>
            <person name="Bruce D."/>
            <person name="Goodwin L."/>
            <person name="Pitluck S."/>
            <person name="Peters L."/>
            <person name="Mikhailova N."/>
            <person name="Gu W."/>
            <person name="Kyrpides N."/>
            <person name="Mavromatis K."/>
            <person name="Ivanova N."/>
            <person name="Brettin T."/>
            <person name="Detter J.C."/>
            <person name="Han C."/>
            <person name="Larimer F."/>
            <person name="Land M."/>
            <person name="Hauser L."/>
            <person name="Markowitz V."/>
            <person name="Cheng J.-F."/>
            <person name="Hugenholtz P."/>
            <person name="Woyke T."/>
            <person name="Wu D."/>
            <person name="Tindall B."/>
            <person name="Pomrenke H."/>
            <person name="Brambilla E."/>
            <person name="Klenk H.-P."/>
            <person name="Eisen J.A."/>
        </authorList>
    </citation>
    <scope>NUCLEOTIDE SEQUENCE [LARGE SCALE GENOMIC DNA]</scope>
    <source>
        <strain evidence="13">ATCC 35273 / DSM 5150 / MD-1</strain>
    </source>
</reference>
<dbReference type="InterPro" id="IPR013320">
    <property type="entry name" value="ConA-like_dom_sf"/>
</dbReference>
<dbReference type="eggNOG" id="COG1621">
    <property type="taxonomic scope" value="Bacteria"/>
</dbReference>
<feature type="domain" description="Glycosyl hydrolase family 32 C-terminal" evidence="11">
    <location>
        <begin position="344"/>
        <end position="491"/>
    </location>
</feature>
<proteinExistence type="inferred from homology"/>
<keyword evidence="6 8" id="KW-0326">Glycosidase</keyword>
<dbReference type="PROSITE" id="PS00609">
    <property type="entry name" value="GLYCOSYL_HYDROL_F32"/>
    <property type="match status" value="1"/>
</dbReference>
<dbReference type="KEGG" id="hhl:Halha_0835"/>
<evidence type="ECO:0000313" key="12">
    <source>
        <dbReference type="EMBL" id="AGB40803.1"/>
    </source>
</evidence>
<comment type="catalytic activity">
    <reaction evidence="8">
        <text>Hydrolysis of terminal non-reducing beta-D-fructofuranoside residues in beta-D-fructofuranosides.</text>
        <dbReference type="EC" id="3.2.1.26"/>
    </reaction>
</comment>
<dbReference type="SUPFAM" id="SSF75005">
    <property type="entry name" value="Arabinanase/levansucrase/invertase"/>
    <property type="match status" value="1"/>
</dbReference>
<dbReference type="AlphaFoldDB" id="L0K9P8"/>
<dbReference type="STRING" id="748449.Halha_0835"/>
<keyword evidence="9" id="KW-0119">Carbohydrate metabolism</keyword>
<protein>
    <recommendedName>
        <fullName evidence="4 8">Sucrose-6-phosphate hydrolase</fullName>
        <ecNumber evidence="3 8">3.2.1.26</ecNumber>
    </recommendedName>
    <alternativeName>
        <fullName evidence="7 9">Invertase</fullName>
    </alternativeName>
</protein>
<dbReference type="PANTHER" id="PTHR43101">
    <property type="entry name" value="BETA-FRUCTOSIDASE"/>
    <property type="match status" value="1"/>
</dbReference>
<sequence length="494" mass="56787">MSQEKRKELLDKAYQSIAEKKDKVENDYYRLQYHVMPPAGWLNDPNGFIQFDGVYHLFYQFHPWAPESGLKYWGHYTSQNLVNWEEQPIALTPSKWYETHGCYSGSAVDDDGVLTLMYTGNVKDDGVRSSYQCLVTSADGINFKKSEGNPVIDKQPEGYTAHFRDPKVWKKDGTWYLVIGAQTVAEEGRVLLYKSANLKEWDLIGEVVGSNLNGLDNFGYMWECPDLFTLGEKEVLIVLPQGLEAQGDLYNNIYQAGYLVGELDYETGEFNHGEFIELDRGFDFYAAQTTLDQQGRRIMIAWMGMPEEDEKYAERENGWIHAMTLPRVLELREDNKLIQKPVPELKQLRQEKIDYKKVKIKDEELELDQICGDVVELIAEFEIEDASEFGIKVRCAQDGSEETVIKYDTNNQKLSLNRNKSGRGESGIRRCLLESDSMVKLHLFIDTSSLELFANEGEEVFSSRLYPSKESQGIKFFAQDGQVTLKKVTKWNLE</sequence>
<dbReference type="Pfam" id="PF08244">
    <property type="entry name" value="Glyco_hydro_32C"/>
    <property type="match status" value="1"/>
</dbReference>
<accession>L0K9P8</accession>
<dbReference type="HOGENOM" id="CLU_001528_7_1_9"/>
<dbReference type="GO" id="GO:0004564">
    <property type="term" value="F:beta-fructofuranosidase activity"/>
    <property type="evidence" value="ECO:0007669"/>
    <property type="project" value="UniProtKB-EC"/>
</dbReference>
<dbReference type="Gene3D" id="2.115.10.20">
    <property type="entry name" value="Glycosyl hydrolase domain, family 43"/>
    <property type="match status" value="1"/>
</dbReference>
<dbReference type="RefSeq" id="WP_015326528.1">
    <property type="nucleotide sequence ID" value="NC_019978.1"/>
</dbReference>
<dbReference type="PANTHER" id="PTHR43101:SF1">
    <property type="entry name" value="BETA-FRUCTOSIDASE"/>
    <property type="match status" value="1"/>
</dbReference>
<dbReference type="GO" id="GO:0005985">
    <property type="term" value="P:sucrose metabolic process"/>
    <property type="evidence" value="ECO:0007669"/>
    <property type="project" value="UniProtKB-UniPathway"/>
</dbReference>
<dbReference type="SUPFAM" id="SSF49899">
    <property type="entry name" value="Concanavalin A-like lectins/glucanases"/>
    <property type="match status" value="1"/>
</dbReference>
<name>L0K9P8_HALHC</name>
<dbReference type="EMBL" id="CP003359">
    <property type="protein sequence ID" value="AGB40803.1"/>
    <property type="molecule type" value="Genomic_DNA"/>
</dbReference>